<dbReference type="InterPro" id="IPR045078">
    <property type="entry name" value="TST/MPST-like"/>
</dbReference>
<dbReference type="GO" id="GO:0004792">
    <property type="term" value="F:thiosulfate-cyanide sulfurtransferase activity"/>
    <property type="evidence" value="ECO:0007669"/>
    <property type="project" value="InterPro"/>
</dbReference>
<reference evidence="4 5" key="1">
    <citation type="journal article" date="2015" name="Stand. Genomic Sci.">
        <title>High quality draft genome sequence of the moderately halophilic bacterium Pontibacillus yanchengensis Y32(T) and comparison among Pontibacillus genomes.</title>
        <authorList>
            <person name="Huang J."/>
            <person name="Qiao Z.X."/>
            <person name="Tang J.W."/>
            <person name="Wang G."/>
        </authorList>
    </citation>
    <scope>NUCLEOTIDE SEQUENCE [LARGE SCALE GENOMIC DNA]</scope>
    <source>
        <strain evidence="4 5">Y32</strain>
    </source>
</reference>
<dbReference type="CDD" id="cd01449">
    <property type="entry name" value="TST_Repeat_2"/>
    <property type="match status" value="1"/>
</dbReference>
<keyword evidence="4" id="KW-0670">Pyruvate</keyword>
<dbReference type="AlphaFoldDB" id="A0A0A2T5M6"/>
<protein>
    <submittedName>
        <fullName evidence="4">3-mercaptopyruvate sulfurtransferase</fullName>
    </submittedName>
</protein>
<dbReference type="PANTHER" id="PTHR11364:SF27">
    <property type="entry name" value="SULFURTRANSFERASE"/>
    <property type="match status" value="1"/>
</dbReference>
<dbReference type="SUPFAM" id="SSF52821">
    <property type="entry name" value="Rhodanese/Cell cycle control phosphatase"/>
    <property type="match status" value="2"/>
</dbReference>
<dbReference type="InterPro" id="IPR001763">
    <property type="entry name" value="Rhodanese-like_dom"/>
</dbReference>
<dbReference type="eggNOG" id="COG2897">
    <property type="taxonomic scope" value="Bacteria"/>
</dbReference>
<keyword evidence="2" id="KW-0677">Repeat</keyword>
<dbReference type="Gene3D" id="3.40.250.10">
    <property type="entry name" value="Rhodanese-like domain"/>
    <property type="match status" value="2"/>
</dbReference>
<feature type="domain" description="Rhodanese" evidence="3">
    <location>
        <begin position="15"/>
        <end position="134"/>
    </location>
</feature>
<dbReference type="Pfam" id="PF00581">
    <property type="entry name" value="Rhodanese"/>
    <property type="match status" value="2"/>
</dbReference>
<sequence length="279" mass="31303">MGIIISVDQVKKLQGTREVQFIDCRFNLQDPLEGSREFNKAHLPGAVYFDLEKDLSGTASNGGGRHPFPNKEHLVHKLEQYGITKDTTLIAYDNPKSPTAARFYWFMKVLGHDEVYILDGGFQAWESSGYSVSSEPPTKVASTYEVKLKNELLATQAEVQSSLEDLDVGIVDARSFERFAGWKEPKDEKAGHIPSAANYEWTKVFDQQGFWKTTQELQELFSPLNEMDSFIVYCGSGVTAAPLAVALREANFPKVKLYVGSWSDWISNEDNPIHVIPDS</sequence>
<dbReference type="PROSITE" id="PS00380">
    <property type="entry name" value="RHODANESE_1"/>
    <property type="match status" value="1"/>
</dbReference>
<evidence type="ECO:0000313" key="4">
    <source>
        <dbReference type="EMBL" id="KGP71107.1"/>
    </source>
</evidence>
<evidence type="ECO:0000256" key="2">
    <source>
        <dbReference type="ARBA" id="ARBA00022737"/>
    </source>
</evidence>
<dbReference type="OrthoDB" id="9770030at2"/>
<keyword evidence="5" id="KW-1185">Reference proteome</keyword>
<name>A0A0A2T5M6_9BACI</name>
<dbReference type="InterPro" id="IPR001307">
    <property type="entry name" value="Thiosulphate_STrfase_CS"/>
</dbReference>
<evidence type="ECO:0000256" key="1">
    <source>
        <dbReference type="ARBA" id="ARBA00022679"/>
    </source>
</evidence>
<dbReference type="PANTHER" id="PTHR11364">
    <property type="entry name" value="THIOSULFATE SULFERTANSFERASE"/>
    <property type="match status" value="1"/>
</dbReference>
<dbReference type="PROSITE" id="PS50206">
    <property type="entry name" value="RHODANESE_3"/>
    <property type="match status" value="2"/>
</dbReference>
<keyword evidence="1 4" id="KW-0808">Transferase</keyword>
<evidence type="ECO:0000259" key="3">
    <source>
        <dbReference type="PROSITE" id="PS50206"/>
    </source>
</evidence>
<evidence type="ECO:0000313" key="5">
    <source>
        <dbReference type="Proteomes" id="UP000030147"/>
    </source>
</evidence>
<gene>
    <name evidence="4" type="ORF">N782_21800</name>
</gene>
<organism evidence="4 5">
    <name type="scientific">Pontibacillus yanchengensis Y32</name>
    <dbReference type="NCBI Taxonomy" id="1385514"/>
    <lineage>
        <taxon>Bacteria</taxon>
        <taxon>Bacillati</taxon>
        <taxon>Bacillota</taxon>
        <taxon>Bacilli</taxon>
        <taxon>Bacillales</taxon>
        <taxon>Bacillaceae</taxon>
        <taxon>Pontibacillus</taxon>
    </lineage>
</organism>
<dbReference type="STRING" id="1385514.N782_21800"/>
<comment type="caution">
    <text evidence="4">The sequence shown here is derived from an EMBL/GenBank/DDBJ whole genome shotgun (WGS) entry which is preliminary data.</text>
</comment>
<dbReference type="Proteomes" id="UP000030147">
    <property type="component" value="Unassembled WGS sequence"/>
</dbReference>
<dbReference type="EMBL" id="AVBF01000083">
    <property type="protein sequence ID" value="KGP71107.1"/>
    <property type="molecule type" value="Genomic_DNA"/>
</dbReference>
<accession>A0A0A2T5M6</accession>
<dbReference type="CDD" id="cd01448">
    <property type="entry name" value="TST_Repeat_1"/>
    <property type="match status" value="1"/>
</dbReference>
<proteinExistence type="predicted"/>
<dbReference type="RefSeq" id="WP_036823829.1">
    <property type="nucleotide sequence ID" value="NZ_AVBF01000083.1"/>
</dbReference>
<feature type="domain" description="Rhodanese" evidence="3">
    <location>
        <begin position="170"/>
        <end position="274"/>
    </location>
</feature>
<dbReference type="InterPro" id="IPR036873">
    <property type="entry name" value="Rhodanese-like_dom_sf"/>
</dbReference>
<dbReference type="SMART" id="SM00450">
    <property type="entry name" value="RHOD"/>
    <property type="match status" value="2"/>
</dbReference>